<keyword evidence="4" id="KW-0833">Ubl conjugation pathway</keyword>
<reference evidence="7" key="1">
    <citation type="submission" date="2022-01" db="EMBL/GenBank/DDBJ databases">
        <title>Genome Sequence Resource for Two Populations of Ditylenchus destructor, the Migratory Endoparasitic Phytonematode.</title>
        <authorList>
            <person name="Zhang H."/>
            <person name="Lin R."/>
            <person name="Xie B."/>
        </authorList>
    </citation>
    <scope>NUCLEOTIDE SEQUENCE</scope>
    <source>
        <strain evidence="7">BazhouSP</strain>
    </source>
</reference>
<dbReference type="GO" id="GO:0000422">
    <property type="term" value="P:autophagy of mitochondrion"/>
    <property type="evidence" value="ECO:0007669"/>
    <property type="project" value="TreeGrafter"/>
</dbReference>
<sequence>MISEQRFLRDIKEISLLTVRHKPQETWSVKESPGLGTYLECQPTVVEIGDDGRQALRCANITYSQSYSVPILWFNFYSPEGKLLLLDDFRDFLSKSAISSTQVLDGISQNEHPILGVAFYNLHPCKTADLMKELREPRNYVLSFLSILGSFVDLQAWPVEMFADEIIDGKS</sequence>
<dbReference type="GO" id="GO:0000045">
    <property type="term" value="P:autophagosome assembly"/>
    <property type="evidence" value="ECO:0007669"/>
    <property type="project" value="TreeGrafter"/>
</dbReference>
<evidence type="ECO:0000313" key="7">
    <source>
        <dbReference type="EMBL" id="KAI1693354.1"/>
    </source>
</evidence>
<evidence type="ECO:0000313" key="8">
    <source>
        <dbReference type="Proteomes" id="UP001201812"/>
    </source>
</evidence>
<dbReference type="PANTHER" id="PTHR14957:SF1">
    <property type="entry name" value="UBIQUITIN-LIKE-CONJUGATING ENZYME ATG10"/>
    <property type="match status" value="1"/>
</dbReference>
<evidence type="ECO:0000256" key="3">
    <source>
        <dbReference type="ARBA" id="ARBA00022679"/>
    </source>
</evidence>
<proteinExistence type="inferred from homology"/>
<evidence type="ECO:0000256" key="6">
    <source>
        <dbReference type="ARBA" id="ARBA00029833"/>
    </source>
</evidence>
<keyword evidence="5" id="KW-0072">Autophagy</keyword>
<dbReference type="GO" id="GO:0032446">
    <property type="term" value="P:protein modification by small protein conjugation"/>
    <property type="evidence" value="ECO:0007669"/>
    <property type="project" value="TreeGrafter"/>
</dbReference>
<evidence type="ECO:0000256" key="1">
    <source>
        <dbReference type="ARBA" id="ARBA00005696"/>
    </source>
</evidence>
<accession>A0AAD4MKA3</accession>
<dbReference type="AlphaFoldDB" id="A0AAD4MKA3"/>
<dbReference type="EMBL" id="JAKKPZ010000641">
    <property type="protein sequence ID" value="KAI1693354.1"/>
    <property type="molecule type" value="Genomic_DNA"/>
</dbReference>
<organism evidence="7 8">
    <name type="scientific">Ditylenchus destructor</name>
    <dbReference type="NCBI Taxonomy" id="166010"/>
    <lineage>
        <taxon>Eukaryota</taxon>
        <taxon>Metazoa</taxon>
        <taxon>Ecdysozoa</taxon>
        <taxon>Nematoda</taxon>
        <taxon>Chromadorea</taxon>
        <taxon>Rhabditida</taxon>
        <taxon>Tylenchina</taxon>
        <taxon>Tylenchomorpha</taxon>
        <taxon>Sphaerularioidea</taxon>
        <taxon>Anguinidae</taxon>
        <taxon>Anguininae</taxon>
        <taxon>Ditylenchus</taxon>
    </lineage>
</organism>
<gene>
    <name evidence="7" type="ORF">DdX_20716</name>
</gene>
<dbReference type="Proteomes" id="UP001201812">
    <property type="component" value="Unassembled WGS sequence"/>
</dbReference>
<dbReference type="GO" id="GO:0061651">
    <property type="term" value="F:Atg12 conjugating enzyme activity"/>
    <property type="evidence" value="ECO:0007669"/>
    <property type="project" value="TreeGrafter"/>
</dbReference>
<dbReference type="GO" id="GO:0005829">
    <property type="term" value="C:cytosol"/>
    <property type="evidence" value="ECO:0007669"/>
    <property type="project" value="TreeGrafter"/>
</dbReference>
<keyword evidence="8" id="KW-1185">Reference proteome</keyword>
<comment type="similarity">
    <text evidence="1">Belongs to the ATG10 family.</text>
</comment>
<dbReference type="InterPro" id="IPR007135">
    <property type="entry name" value="Atg3/Atg10"/>
</dbReference>
<protein>
    <recommendedName>
        <fullName evidence="2">Ubiquitin-like-conjugating enzyme ATG10</fullName>
    </recommendedName>
    <alternativeName>
        <fullName evidence="6">Autophagy-related protein 10</fullName>
    </alternativeName>
</protein>
<evidence type="ECO:0000256" key="2">
    <source>
        <dbReference type="ARBA" id="ARBA00021099"/>
    </source>
</evidence>
<dbReference type="Pfam" id="PF03987">
    <property type="entry name" value="Autophagy_act_C"/>
    <property type="match status" value="1"/>
</dbReference>
<dbReference type="PANTHER" id="PTHR14957">
    <property type="entry name" value="UBIQUITIN-LIKE-CONJUGATING ENZYME ATG10"/>
    <property type="match status" value="1"/>
</dbReference>
<comment type="caution">
    <text evidence="7">The sequence shown here is derived from an EMBL/GenBank/DDBJ whole genome shotgun (WGS) entry which is preliminary data.</text>
</comment>
<keyword evidence="3" id="KW-0808">Transferase</keyword>
<name>A0AAD4MKA3_9BILA</name>
<evidence type="ECO:0000256" key="5">
    <source>
        <dbReference type="ARBA" id="ARBA00023006"/>
    </source>
</evidence>
<dbReference type="Gene3D" id="3.30.1460.50">
    <property type="match status" value="1"/>
</dbReference>
<evidence type="ECO:0000256" key="4">
    <source>
        <dbReference type="ARBA" id="ARBA00022786"/>
    </source>
</evidence>